<organism evidence="1 2">
    <name type="scientific">Catonella morbi ATCC 51271</name>
    <dbReference type="NCBI Taxonomy" id="592026"/>
    <lineage>
        <taxon>Bacteria</taxon>
        <taxon>Bacillati</taxon>
        <taxon>Bacillota</taxon>
        <taxon>Clostridia</taxon>
        <taxon>Lachnospirales</taxon>
        <taxon>Lachnospiraceae</taxon>
        <taxon>Catonella</taxon>
    </lineage>
</organism>
<sequence>MGKDITMEDDVLRVVKIDKEAVYEFIYENFIANQREFLGVNSADVINNFEMDWEKGEFIFTVHKQEDAEGEIISLPKEIEIQELLEKLPITTDSVLSAGQIYKDYTFEELSRFLKDSK</sequence>
<dbReference type="Proteomes" id="UP000018227">
    <property type="component" value="Unassembled WGS sequence"/>
</dbReference>
<comment type="caution">
    <text evidence="1">The sequence shown here is derived from an EMBL/GenBank/DDBJ whole genome shotgun (WGS) entry which is preliminary data.</text>
</comment>
<dbReference type="HOGENOM" id="CLU_2179194_0_0_9"/>
<keyword evidence="2" id="KW-1185">Reference proteome</keyword>
<dbReference type="EMBL" id="ACIL03000020">
    <property type="protein sequence ID" value="ESL01771.1"/>
    <property type="molecule type" value="Genomic_DNA"/>
</dbReference>
<evidence type="ECO:0000313" key="2">
    <source>
        <dbReference type="Proteomes" id="UP000018227"/>
    </source>
</evidence>
<dbReference type="AlphaFoldDB" id="V2Y239"/>
<dbReference type="RefSeq" id="WP_023355910.1">
    <property type="nucleotide sequence ID" value="NZ_KI535370.1"/>
</dbReference>
<name>V2Y239_9FIRM</name>
<reference evidence="1 2" key="1">
    <citation type="submission" date="2013-06" db="EMBL/GenBank/DDBJ databases">
        <authorList>
            <person name="Weinstock G."/>
            <person name="Sodergren E."/>
            <person name="Clifton S."/>
            <person name="Fulton L."/>
            <person name="Fulton B."/>
            <person name="Courtney L."/>
            <person name="Fronick C."/>
            <person name="Harrison M."/>
            <person name="Strong C."/>
            <person name="Farmer C."/>
            <person name="Delahaunty K."/>
            <person name="Markovic C."/>
            <person name="Hall O."/>
            <person name="Minx P."/>
            <person name="Tomlinson C."/>
            <person name="Mitreva M."/>
            <person name="Nelson J."/>
            <person name="Hou S."/>
            <person name="Wollam A."/>
            <person name="Pepin K.H."/>
            <person name="Johnson M."/>
            <person name="Bhonagiri V."/>
            <person name="Nash W.E."/>
            <person name="Warren W."/>
            <person name="Chinwalla A."/>
            <person name="Mardis E.R."/>
            <person name="Wilson R.K."/>
        </authorList>
    </citation>
    <scope>NUCLEOTIDE SEQUENCE [LARGE SCALE GENOMIC DNA]</scope>
    <source>
        <strain evidence="1 2">ATCC 51271</strain>
    </source>
</reference>
<proteinExistence type="predicted"/>
<accession>V2Y239</accession>
<dbReference type="STRING" id="592026.GCWU0000282_003068"/>
<protein>
    <submittedName>
        <fullName evidence="1">Uncharacterized protein</fullName>
    </submittedName>
</protein>
<evidence type="ECO:0000313" key="1">
    <source>
        <dbReference type="EMBL" id="ESL01771.1"/>
    </source>
</evidence>
<gene>
    <name evidence="1" type="ORF">GCWU0000282_003068</name>
</gene>
<dbReference type="eggNOG" id="COG0221">
    <property type="taxonomic scope" value="Bacteria"/>
</dbReference>